<dbReference type="EMBL" id="CP048685">
    <property type="protein sequence ID" value="QPJ63553.1"/>
    <property type="molecule type" value="Genomic_DNA"/>
</dbReference>
<evidence type="ECO:0000256" key="12">
    <source>
        <dbReference type="ARBA" id="ARBA00023239"/>
    </source>
</evidence>
<dbReference type="PROSITE" id="PS51383">
    <property type="entry name" value="YJEF_C_3"/>
    <property type="match status" value="1"/>
</dbReference>
<feature type="domain" description="YjeF C-terminal" evidence="20">
    <location>
        <begin position="231"/>
        <end position="514"/>
    </location>
</feature>
<gene>
    <name evidence="18" type="primary">nnrE</name>
    <name evidence="17" type="synonym">nnrD</name>
    <name evidence="22" type="ORF">G3M70_17390</name>
</gene>
<keyword evidence="13" id="KW-0511">Multifunctional enzyme</keyword>
<comment type="catalytic activity">
    <reaction evidence="15 17 19">
        <text>(6S)-NADHX + ADP = AMP + phosphate + NADH + H(+)</text>
        <dbReference type="Rhea" id="RHEA:32223"/>
        <dbReference type="ChEBI" id="CHEBI:15378"/>
        <dbReference type="ChEBI" id="CHEBI:43474"/>
        <dbReference type="ChEBI" id="CHEBI:57945"/>
        <dbReference type="ChEBI" id="CHEBI:64074"/>
        <dbReference type="ChEBI" id="CHEBI:456215"/>
        <dbReference type="ChEBI" id="CHEBI:456216"/>
        <dbReference type="EC" id="4.2.1.136"/>
    </reaction>
</comment>
<keyword evidence="11 18" id="KW-0413">Isomerase</keyword>
<evidence type="ECO:0000256" key="13">
    <source>
        <dbReference type="ARBA" id="ARBA00023268"/>
    </source>
</evidence>
<evidence type="ECO:0000256" key="10">
    <source>
        <dbReference type="ARBA" id="ARBA00023027"/>
    </source>
</evidence>
<evidence type="ECO:0000313" key="22">
    <source>
        <dbReference type="EMBL" id="QPJ63553.1"/>
    </source>
</evidence>
<comment type="similarity">
    <text evidence="4 19">In the C-terminal section; belongs to the NnrD/CARKD family.</text>
</comment>
<comment type="similarity">
    <text evidence="18">Belongs to the NnrE/AIBP family.</text>
</comment>
<dbReference type="NCBIfam" id="TIGR00197">
    <property type="entry name" value="yjeF_nterm"/>
    <property type="match status" value="1"/>
</dbReference>
<comment type="catalytic activity">
    <reaction evidence="2 18 19">
        <text>(6R)-NADPHX = (6S)-NADPHX</text>
        <dbReference type="Rhea" id="RHEA:32227"/>
        <dbReference type="ChEBI" id="CHEBI:64076"/>
        <dbReference type="ChEBI" id="CHEBI:64077"/>
        <dbReference type="EC" id="5.1.99.6"/>
    </reaction>
</comment>
<dbReference type="GO" id="GO:0046872">
    <property type="term" value="F:metal ion binding"/>
    <property type="evidence" value="ECO:0007669"/>
    <property type="project" value="UniProtKB-UniRule"/>
</dbReference>
<feature type="binding site" evidence="17">
    <location>
        <position position="455"/>
    </location>
    <ligand>
        <name>(6S)-NADPHX</name>
        <dbReference type="ChEBI" id="CHEBI:64076"/>
    </ligand>
</feature>
<sequence length="516" mass="54275">MKNIFTAEEMRKADSLTIRDIGIPGIVLMENAGAGIVCAMEKKIDNLKRKKVLVVCGKGNNGGDGFVIARLLLLKGFHVQVVLLGEIKDLAGDARTNAEVARNMKVPLYETGKGNSRELSHAMRHTQIVVDAVFGTGLTRKVEGPAAKVIRQLNTLGKFTVAVDIPSGIDSDTGQLSGPHIQANLTLALGAYKRSHFLFPAAEAMGQLELIDIGIPHSVMDGFEESVSLLEAQDILACFPERKRNSHKGTYGHLLILAGSKGKGGAAGLTALSGLHSGAGLVTLGCPESMIPSQEWHPMEVMSLPLPETGTGAMAEKAAEPTLEALKGKNALAIGPGLGTSPSTLKYLEALLPGISCPMVIDADGLNLLGKKKSLLNQLPKGTILTPHPKEMSRLTGLSTPVIQKNRLKTVQDFCTQFKVILVLKGAHSLIGLPDGRIRINPTGNAGMATGGSGDVLTGLIGGFLAQGLPPEKAALAGVYLHGLSGDIYTRQLSERSLIAGDLIDHLPTAIKEALG</sequence>
<keyword evidence="7 17" id="KW-0067">ATP-binding</keyword>
<feature type="binding site" evidence="17">
    <location>
        <position position="388"/>
    </location>
    <ligand>
        <name>(6S)-NADPHX</name>
        <dbReference type="ChEBI" id="CHEBI:64076"/>
    </ligand>
</feature>
<accession>A0A7T0BZ32</accession>
<keyword evidence="10 17" id="KW-0520">NAD</keyword>
<dbReference type="AlphaFoldDB" id="A0A7T0BZ32"/>
<feature type="binding site" evidence="17">
    <location>
        <position position="454"/>
    </location>
    <ligand>
        <name>AMP</name>
        <dbReference type="ChEBI" id="CHEBI:456215"/>
    </ligand>
</feature>
<dbReference type="GO" id="GO:0005524">
    <property type="term" value="F:ATP binding"/>
    <property type="evidence" value="ECO:0007669"/>
    <property type="project" value="UniProtKB-UniRule"/>
</dbReference>
<dbReference type="SUPFAM" id="SSF64153">
    <property type="entry name" value="YjeF N-terminal domain-like"/>
    <property type="match status" value="1"/>
</dbReference>
<evidence type="ECO:0000256" key="16">
    <source>
        <dbReference type="ARBA" id="ARBA00049209"/>
    </source>
</evidence>
<comment type="similarity">
    <text evidence="17">Belongs to the NnrD/CARKD family.</text>
</comment>
<dbReference type="GO" id="GO:0110051">
    <property type="term" value="P:metabolite repair"/>
    <property type="evidence" value="ECO:0007669"/>
    <property type="project" value="TreeGrafter"/>
</dbReference>
<evidence type="ECO:0000256" key="19">
    <source>
        <dbReference type="PIRNR" id="PIRNR017184"/>
    </source>
</evidence>
<dbReference type="GO" id="GO:0046496">
    <property type="term" value="P:nicotinamide nucleotide metabolic process"/>
    <property type="evidence" value="ECO:0007669"/>
    <property type="project" value="UniProtKB-UniRule"/>
</dbReference>
<dbReference type="Gene3D" id="3.40.1190.20">
    <property type="match status" value="1"/>
</dbReference>
<feature type="binding site" evidence="18">
    <location>
        <begin position="60"/>
        <end position="64"/>
    </location>
    <ligand>
        <name>(6S)-NADPHX</name>
        <dbReference type="ChEBI" id="CHEBI:64076"/>
    </ligand>
</feature>
<dbReference type="HAMAP" id="MF_01966">
    <property type="entry name" value="NADHX_epimerase"/>
    <property type="match status" value="1"/>
</dbReference>
<evidence type="ECO:0000256" key="3">
    <source>
        <dbReference type="ARBA" id="ARBA00006001"/>
    </source>
</evidence>
<dbReference type="PANTHER" id="PTHR12592">
    <property type="entry name" value="ATP-DEPENDENT (S)-NAD(P)H-HYDRATE DEHYDRATASE FAMILY MEMBER"/>
    <property type="match status" value="1"/>
</dbReference>
<dbReference type="InterPro" id="IPR017953">
    <property type="entry name" value="Carbohydrate_kinase_pred_CS"/>
</dbReference>
<feature type="binding site" evidence="18">
    <location>
        <position position="167"/>
    </location>
    <ligand>
        <name>K(+)</name>
        <dbReference type="ChEBI" id="CHEBI:29103"/>
    </ligand>
</feature>
<dbReference type="Pfam" id="PF01256">
    <property type="entry name" value="Carb_kinase"/>
    <property type="match status" value="1"/>
</dbReference>
<comment type="function">
    <text evidence="18">Catalyzes the epimerization of the S- and R-forms of NAD(P)HX, a damaged form of NAD(P)H that is a result of enzymatic or heat-dependent hydration. This is a prerequisite for the S-specific NAD(P)H-hydrate dehydratase to allow the repair of both epimers of NAD(P)HX.</text>
</comment>
<evidence type="ECO:0000256" key="6">
    <source>
        <dbReference type="ARBA" id="ARBA00022741"/>
    </source>
</evidence>
<dbReference type="InterPro" id="IPR030677">
    <property type="entry name" value="Nnr"/>
</dbReference>
<dbReference type="Pfam" id="PF03853">
    <property type="entry name" value="YjeF_N"/>
    <property type="match status" value="1"/>
</dbReference>
<dbReference type="InterPro" id="IPR004443">
    <property type="entry name" value="YjeF_N_dom"/>
</dbReference>
<evidence type="ECO:0000256" key="14">
    <source>
        <dbReference type="ARBA" id="ARBA00025153"/>
    </source>
</evidence>
<feature type="binding site" evidence="18">
    <location>
        <position position="164"/>
    </location>
    <ligand>
        <name>(6S)-NADPHX</name>
        <dbReference type="ChEBI" id="CHEBI:64076"/>
    </ligand>
</feature>
<feature type="binding site" evidence="18">
    <location>
        <position position="61"/>
    </location>
    <ligand>
        <name>K(+)</name>
        <dbReference type="ChEBI" id="CHEBI:29103"/>
    </ligand>
</feature>
<dbReference type="PIRSF" id="PIRSF017184">
    <property type="entry name" value="Nnr"/>
    <property type="match status" value="1"/>
</dbReference>
<comment type="catalytic activity">
    <reaction evidence="1 18 19">
        <text>(6R)-NADHX = (6S)-NADHX</text>
        <dbReference type="Rhea" id="RHEA:32215"/>
        <dbReference type="ChEBI" id="CHEBI:64074"/>
        <dbReference type="ChEBI" id="CHEBI:64075"/>
        <dbReference type="EC" id="5.1.99.6"/>
    </reaction>
</comment>
<comment type="similarity">
    <text evidence="3 19">In the N-terminal section; belongs to the NnrE/AIBP family.</text>
</comment>
<evidence type="ECO:0000259" key="20">
    <source>
        <dbReference type="PROSITE" id="PS51383"/>
    </source>
</evidence>
<reference evidence="22 23" key="1">
    <citation type="submission" date="2020-02" db="EMBL/GenBank/DDBJ databases">
        <title>Genomic and physiological characterization of two novel Nitrospinaceae genera.</title>
        <authorList>
            <person name="Mueller A.J."/>
            <person name="Jung M.-Y."/>
            <person name="Strachan C.R."/>
            <person name="Herbold C.W."/>
            <person name="Kirkegaard R.H."/>
            <person name="Daims H."/>
        </authorList>
    </citation>
    <scope>NUCLEOTIDE SEQUENCE [LARGE SCALE GENOMIC DNA]</scope>
    <source>
        <strain evidence="22">EB</strain>
    </source>
</reference>
<evidence type="ECO:0000256" key="11">
    <source>
        <dbReference type="ARBA" id="ARBA00023235"/>
    </source>
</evidence>
<keyword evidence="5 18" id="KW-0479">Metal-binding</keyword>
<dbReference type="EC" id="4.2.1.136" evidence="19"/>
<comment type="function">
    <text evidence="14 19">Bifunctional enzyme that catalyzes the epimerization of the S- and R-forms of NAD(P)HX and the dehydration of the S-form of NAD(P)HX at the expense of ADP, which is converted to AMP. This allows the repair of both epimers of NAD(P)HX, a damaged form of NAD(P)H that is a result of enzymatic or heat-dependent hydration.</text>
</comment>
<evidence type="ECO:0000256" key="8">
    <source>
        <dbReference type="ARBA" id="ARBA00022857"/>
    </source>
</evidence>
<dbReference type="KEGG" id="nli:G3M70_17390"/>
<comment type="caution">
    <text evidence="18">Lacks conserved residue(s) required for the propagation of feature annotation.</text>
</comment>
<feature type="binding site" evidence="18">
    <location>
        <begin position="135"/>
        <end position="141"/>
    </location>
    <ligand>
        <name>(6S)-NADPHX</name>
        <dbReference type="ChEBI" id="CHEBI:64076"/>
    </ligand>
</feature>
<dbReference type="Gene3D" id="3.40.50.10260">
    <property type="entry name" value="YjeF N-terminal domain"/>
    <property type="match status" value="1"/>
</dbReference>
<evidence type="ECO:0000256" key="18">
    <source>
        <dbReference type="HAMAP-Rule" id="MF_01966"/>
    </source>
</evidence>
<evidence type="ECO:0000256" key="2">
    <source>
        <dbReference type="ARBA" id="ARBA00000909"/>
    </source>
</evidence>
<dbReference type="InterPro" id="IPR029056">
    <property type="entry name" value="Ribokinase-like"/>
</dbReference>
<feature type="binding site" evidence="18">
    <location>
        <position position="131"/>
    </location>
    <ligand>
        <name>K(+)</name>
        <dbReference type="ChEBI" id="CHEBI:29103"/>
    </ligand>
</feature>
<comment type="cofactor">
    <cofactor evidence="17">
        <name>Mg(2+)</name>
        <dbReference type="ChEBI" id="CHEBI:18420"/>
    </cofactor>
</comment>
<dbReference type="Proteomes" id="UP000594688">
    <property type="component" value="Chromosome"/>
</dbReference>
<evidence type="ECO:0000256" key="1">
    <source>
        <dbReference type="ARBA" id="ARBA00000013"/>
    </source>
</evidence>
<comment type="subunit">
    <text evidence="17">Homotetramer.</text>
</comment>
<feature type="domain" description="YjeF N-terminal" evidence="21">
    <location>
        <begin position="10"/>
        <end position="221"/>
    </location>
</feature>
<evidence type="ECO:0000256" key="17">
    <source>
        <dbReference type="HAMAP-Rule" id="MF_01965"/>
    </source>
</evidence>
<dbReference type="PANTHER" id="PTHR12592:SF0">
    <property type="entry name" value="ATP-DEPENDENT (S)-NAD(P)H-HYDRATE DEHYDRATASE"/>
    <property type="match status" value="1"/>
</dbReference>
<dbReference type="SUPFAM" id="SSF53613">
    <property type="entry name" value="Ribokinase-like"/>
    <property type="match status" value="1"/>
</dbReference>
<comment type="function">
    <text evidence="17">Catalyzes the dehydration of the S-form of NAD(P)HX at the expense of ADP, which is converted to AMP. Together with NAD(P)HX epimerase, which catalyzes the epimerization of the S- and R-forms, the enzyme allows the repair of both epimers of NAD(P)HX, a damaged form of NAD(P)H that is a result of enzymatic or heat-dependent hydration.</text>
</comment>
<evidence type="ECO:0000313" key="23">
    <source>
        <dbReference type="Proteomes" id="UP000594688"/>
    </source>
</evidence>
<dbReference type="InterPro" id="IPR036652">
    <property type="entry name" value="YjeF_N_dom_sf"/>
</dbReference>
<evidence type="ECO:0000256" key="5">
    <source>
        <dbReference type="ARBA" id="ARBA00022723"/>
    </source>
</evidence>
<dbReference type="GO" id="GO:0052855">
    <property type="term" value="F:ADP-dependent NAD(P)H-hydrate dehydratase activity"/>
    <property type="evidence" value="ECO:0007669"/>
    <property type="project" value="UniProtKB-UniRule"/>
</dbReference>
<dbReference type="PROSITE" id="PS01050">
    <property type="entry name" value="YJEF_C_2"/>
    <property type="match status" value="1"/>
</dbReference>
<proteinExistence type="inferred from homology"/>
<keyword evidence="8 17" id="KW-0521">NADP</keyword>
<comment type="cofactor">
    <cofactor evidence="18 19">
        <name>K(+)</name>
        <dbReference type="ChEBI" id="CHEBI:29103"/>
    </cofactor>
    <text evidence="18 19">Binds 1 potassium ion per subunit.</text>
</comment>
<keyword evidence="9 18" id="KW-0630">Potassium</keyword>
<dbReference type="HAMAP" id="MF_01965">
    <property type="entry name" value="NADHX_dehydratase"/>
    <property type="match status" value="1"/>
</dbReference>
<protein>
    <recommendedName>
        <fullName evidence="19">Bifunctional NAD(P)H-hydrate repair enzyme</fullName>
    </recommendedName>
    <alternativeName>
        <fullName evidence="19">Nicotinamide nucleotide repair protein</fullName>
    </alternativeName>
    <domain>
        <recommendedName>
            <fullName evidence="19">ADP-dependent (S)-NAD(P)H-hydrate dehydratase</fullName>
            <ecNumber evidence="19">4.2.1.136</ecNumber>
        </recommendedName>
        <alternativeName>
            <fullName evidence="19">ADP-dependent NAD(P)HX dehydratase</fullName>
        </alternativeName>
    </domain>
    <domain>
        <recommendedName>
            <fullName evidence="19">NAD(P)H-hydrate epimerase</fullName>
            <ecNumber evidence="19">5.1.99.6</ecNumber>
        </recommendedName>
    </domain>
</protein>
<evidence type="ECO:0000256" key="4">
    <source>
        <dbReference type="ARBA" id="ARBA00009524"/>
    </source>
</evidence>
<dbReference type="NCBIfam" id="TIGR00196">
    <property type="entry name" value="yjeF_cterm"/>
    <property type="match status" value="1"/>
</dbReference>
<dbReference type="GO" id="GO:0052856">
    <property type="term" value="F:NAD(P)HX epimerase activity"/>
    <property type="evidence" value="ECO:0007669"/>
    <property type="project" value="UniProtKB-UniRule"/>
</dbReference>
<evidence type="ECO:0000256" key="9">
    <source>
        <dbReference type="ARBA" id="ARBA00022958"/>
    </source>
</evidence>
<feature type="binding site" evidence="17">
    <location>
        <position position="266"/>
    </location>
    <ligand>
        <name>(6S)-NADPHX</name>
        <dbReference type="ChEBI" id="CHEBI:64076"/>
    </ligand>
</feature>
<dbReference type="InterPro" id="IPR000631">
    <property type="entry name" value="CARKD"/>
</dbReference>
<keyword evidence="6 17" id="KW-0547">Nucleotide-binding</keyword>
<name>A0A7T0BZ32_9BACT</name>
<organism evidence="22 23">
    <name type="scientific">Candidatus Nitronauta litoralis</name>
    <dbReference type="NCBI Taxonomy" id="2705533"/>
    <lineage>
        <taxon>Bacteria</taxon>
        <taxon>Pseudomonadati</taxon>
        <taxon>Nitrospinota/Tectimicrobiota group</taxon>
        <taxon>Nitrospinota</taxon>
        <taxon>Nitrospinia</taxon>
        <taxon>Nitrospinales</taxon>
        <taxon>Nitrospinaceae</taxon>
        <taxon>Candidatus Nitronauta</taxon>
    </lineage>
</organism>
<dbReference type="PROSITE" id="PS51385">
    <property type="entry name" value="YJEF_N"/>
    <property type="match status" value="1"/>
</dbReference>
<feature type="binding site" evidence="17">
    <location>
        <begin position="425"/>
        <end position="429"/>
    </location>
    <ligand>
        <name>AMP</name>
        <dbReference type="ChEBI" id="CHEBI:456215"/>
    </ligand>
</feature>
<evidence type="ECO:0000256" key="15">
    <source>
        <dbReference type="ARBA" id="ARBA00048238"/>
    </source>
</evidence>
<evidence type="ECO:0000259" key="21">
    <source>
        <dbReference type="PROSITE" id="PS51385"/>
    </source>
</evidence>
<keyword evidence="12 17" id="KW-0456">Lyase</keyword>
<comment type="catalytic activity">
    <reaction evidence="16 17 19">
        <text>(6S)-NADPHX + ADP = AMP + phosphate + NADPH + H(+)</text>
        <dbReference type="Rhea" id="RHEA:32235"/>
        <dbReference type="ChEBI" id="CHEBI:15378"/>
        <dbReference type="ChEBI" id="CHEBI:43474"/>
        <dbReference type="ChEBI" id="CHEBI:57783"/>
        <dbReference type="ChEBI" id="CHEBI:64076"/>
        <dbReference type="ChEBI" id="CHEBI:456215"/>
        <dbReference type="ChEBI" id="CHEBI:456216"/>
        <dbReference type="EC" id="4.2.1.136"/>
    </reaction>
</comment>
<evidence type="ECO:0000256" key="7">
    <source>
        <dbReference type="ARBA" id="ARBA00022840"/>
    </source>
</evidence>
<dbReference type="EC" id="5.1.99.6" evidence="19"/>
<feature type="binding site" evidence="17">
    <location>
        <position position="337"/>
    </location>
    <ligand>
        <name>(6S)-NADPHX</name>
        <dbReference type="ChEBI" id="CHEBI:64076"/>
    </ligand>
</feature>
<dbReference type="CDD" id="cd01171">
    <property type="entry name" value="YXKO-related"/>
    <property type="match status" value="1"/>
</dbReference>